<proteinExistence type="predicted"/>
<sequence length="49" mass="6169">MKVSRSFIVHIDAVTRIIPWFNRRLLLKFERSKKKWKYRKTMLDISKRF</sequence>
<organism evidence="2 3">
    <name type="scientific">Virgibacillus dokdonensis</name>
    <dbReference type="NCBI Taxonomy" id="302167"/>
    <lineage>
        <taxon>Bacteria</taxon>
        <taxon>Bacillati</taxon>
        <taxon>Bacillota</taxon>
        <taxon>Bacilli</taxon>
        <taxon>Bacillales</taxon>
        <taxon>Bacillaceae</taxon>
        <taxon>Virgibacillus</taxon>
    </lineage>
</organism>
<dbReference type="Proteomes" id="UP000256488">
    <property type="component" value="Unassembled WGS sequence"/>
</dbReference>
<feature type="domain" description="HTH LytTR-type" evidence="1">
    <location>
        <begin position="1"/>
        <end position="34"/>
    </location>
</feature>
<evidence type="ECO:0000313" key="2">
    <source>
        <dbReference type="EMBL" id="RFA34254.1"/>
    </source>
</evidence>
<dbReference type="RefSeq" id="WP_116278620.1">
    <property type="nucleotide sequence ID" value="NZ_NFZX01000025.1"/>
</dbReference>
<dbReference type="Pfam" id="PF04397">
    <property type="entry name" value="LytTR"/>
    <property type="match status" value="1"/>
</dbReference>
<dbReference type="InterPro" id="IPR007492">
    <property type="entry name" value="LytTR_DNA-bd_dom"/>
</dbReference>
<dbReference type="AlphaFoldDB" id="A0A3E0WMR8"/>
<gene>
    <name evidence="2" type="ORF">CAI16_12085</name>
</gene>
<protein>
    <recommendedName>
        <fullName evidence="1">HTH LytTR-type domain-containing protein</fullName>
    </recommendedName>
</protein>
<evidence type="ECO:0000259" key="1">
    <source>
        <dbReference type="Pfam" id="PF04397"/>
    </source>
</evidence>
<dbReference type="GO" id="GO:0003677">
    <property type="term" value="F:DNA binding"/>
    <property type="evidence" value="ECO:0007669"/>
    <property type="project" value="InterPro"/>
</dbReference>
<evidence type="ECO:0000313" key="3">
    <source>
        <dbReference type="Proteomes" id="UP000256488"/>
    </source>
</evidence>
<name>A0A3E0WMR8_9BACI</name>
<dbReference type="EMBL" id="NFZX01000025">
    <property type="protein sequence ID" value="RFA34254.1"/>
    <property type="molecule type" value="Genomic_DNA"/>
</dbReference>
<comment type="caution">
    <text evidence="2">The sequence shown here is derived from an EMBL/GenBank/DDBJ whole genome shotgun (WGS) entry which is preliminary data.</text>
</comment>
<accession>A0A3E0WMR8</accession>
<reference evidence="2 3" key="1">
    <citation type="submission" date="2017-05" db="EMBL/GenBank/DDBJ databases">
        <title>Virgibacillus sp. AK90 isolated from a saltern of Kakinada, India.</title>
        <authorList>
            <person name="Gupta V."/>
            <person name="Sidhu C."/>
            <person name="Korpole S."/>
            <person name="Pinnaka A.K."/>
        </authorList>
    </citation>
    <scope>NUCLEOTIDE SEQUENCE [LARGE SCALE GENOMIC DNA]</scope>
    <source>
        <strain evidence="2 3">AK90</strain>
    </source>
</reference>